<dbReference type="GeneID" id="111814384"/>
<reference evidence="4" key="1">
    <citation type="submission" date="2025-08" db="UniProtKB">
        <authorList>
            <consortium name="RefSeq"/>
        </authorList>
    </citation>
    <scope>IDENTIFICATION</scope>
</reference>
<sequence>MEAIRRKMQALKLDRDGAVERAEQAEAARKAAEGRCGQVEEELAHLHRQLQGAEDEVDQHLEDLKEARARLALAEKKAADVSMRLAGSK</sequence>
<dbReference type="FunFam" id="1.20.5.340:FF:000001">
    <property type="entry name" value="Tropomyosin alpha-1 chain isoform 2"/>
    <property type="match status" value="1"/>
</dbReference>
<dbReference type="RefSeq" id="XP_023563409.1">
    <property type="nucleotide sequence ID" value="XM_023707641.1"/>
</dbReference>
<evidence type="ECO:0000256" key="2">
    <source>
        <dbReference type="SAM" id="Coils"/>
    </source>
</evidence>
<dbReference type="SUPFAM" id="SSF57997">
    <property type="entry name" value="Tropomyosin"/>
    <property type="match status" value="1"/>
</dbReference>
<keyword evidence="1 2" id="KW-0175">Coiled coil</keyword>
<accession>A0A6P6DTJ2</accession>
<evidence type="ECO:0000256" key="1">
    <source>
        <dbReference type="ARBA" id="ARBA00023054"/>
    </source>
</evidence>
<dbReference type="Gene3D" id="1.20.5.340">
    <property type="match status" value="1"/>
</dbReference>
<gene>
    <name evidence="4" type="primary">LOC111814384</name>
</gene>
<dbReference type="Proteomes" id="UP000515203">
    <property type="component" value="Unplaced"/>
</dbReference>
<dbReference type="Pfam" id="PF00261">
    <property type="entry name" value="Tropomyosin"/>
    <property type="match status" value="1"/>
</dbReference>
<dbReference type="InParanoid" id="A0A6P6DTJ2"/>
<feature type="coiled-coil region" evidence="2">
    <location>
        <begin position="1"/>
        <end position="84"/>
    </location>
</feature>
<evidence type="ECO:0000313" key="4">
    <source>
        <dbReference type="RefSeq" id="XP_023563409.1"/>
    </source>
</evidence>
<name>A0A6P6DTJ2_OCTDE</name>
<organism evidence="3 4">
    <name type="scientific">Octodon degus</name>
    <name type="common">Degu</name>
    <name type="synonym">Sciurus degus</name>
    <dbReference type="NCBI Taxonomy" id="10160"/>
    <lineage>
        <taxon>Eukaryota</taxon>
        <taxon>Metazoa</taxon>
        <taxon>Chordata</taxon>
        <taxon>Craniata</taxon>
        <taxon>Vertebrata</taxon>
        <taxon>Euteleostomi</taxon>
        <taxon>Mammalia</taxon>
        <taxon>Eutheria</taxon>
        <taxon>Euarchontoglires</taxon>
        <taxon>Glires</taxon>
        <taxon>Rodentia</taxon>
        <taxon>Hystricomorpha</taxon>
        <taxon>Octodontidae</taxon>
        <taxon>Octodon</taxon>
    </lineage>
</organism>
<keyword evidence="3" id="KW-1185">Reference proteome</keyword>
<dbReference type="AlphaFoldDB" id="A0A6P6DTJ2"/>
<proteinExistence type="predicted"/>
<dbReference type="InterPro" id="IPR000533">
    <property type="entry name" value="Tropomyosin"/>
</dbReference>
<protein>
    <submittedName>
        <fullName evidence="4">Tropomyosin alpha-3 chain-like</fullName>
    </submittedName>
</protein>
<evidence type="ECO:0000313" key="3">
    <source>
        <dbReference type="Proteomes" id="UP000515203"/>
    </source>
</evidence>